<dbReference type="PANTHER" id="PTHR43072">
    <property type="entry name" value="N-ACETYLTRANSFERASE"/>
    <property type="match status" value="1"/>
</dbReference>
<dbReference type="Proteomes" id="UP000190961">
    <property type="component" value="Unassembled WGS sequence"/>
</dbReference>
<keyword evidence="1 4" id="KW-0808">Transferase</keyword>
<accession>A0A1T5LQ39</accession>
<protein>
    <submittedName>
        <fullName evidence="4">Phosphinothricin acetyltransferase</fullName>
    </submittedName>
</protein>
<keyword evidence="5" id="KW-1185">Reference proteome</keyword>
<evidence type="ECO:0000313" key="5">
    <source>
        <dbReference type="Proteomes" id="UP000190961"/>
    </source>
</evidence>
<gene>
    <name evidence="4" type="ORF">SAMN05660236_3680</name>
</gene>
<dbReference type="CDD" id="cd04301">
    <property type="entry name" value="NAT_SF"/>
    <property type="match status" value="1"/>
</dbReference>
<dbReference type="Pfam" id="PF00583">
    <property type="entry name" value="Acetyltransf_1"/>
    <property type="match status" value="1"/>
</dbReference>
<evidence type="ECO:0000256" key="2">
    <source>
        <dbReference type="ARBA" id="ARBA00023315"/>
    </source>
</evidence>
<dbReference type="PROSITE" id="PS51186">
    <property type="entry name" value="GNAT"/>
    <property type="match status" value="1"/>
</dbReference>
<evidence type="ECO:0000259" key="3">
    <source>
        <dbReference type="PROSITE" id="PS51186"/>
    </source>
</evidence>
<dbReference type="SUPFAM" id="SSF55729">
    <property type="entry name" value="Acyl-CoA N-acyltransferases (Nat)"/>
    <property type="match status" value="1"/>
</dbReference>
<organism evidence="4 5">
    <name type="scientific">Ohtaekwangia koreensis</name>
    <dbReference type="NCBI Taxonomy" id="688867"/>
    <lineage>
        <taxon>Bacteria</taxon>
        <taxon>Pseudomonadati</taxon>
        <taxon>Bacteroidota</taxon>
        <taxon>Cytophagia</taxon>
        <taxon>Cytophagales</taxon>
        <taxon>Fulvivirgaceae</taxon>
        <taxon>Ohtaekwangia</taxon>
    </lineage>
</organism>
<keyword evidence="2" id="KW-0012">Acyltransferase</keyword>
<reference evidence="4 5" key="1">
    <citation type="submission" date="2017-02" db="EMBL/GenBank/DDBJ databases">
        <authorList>
            <person name="Peterson S.W."/>
        </authorList>
    </citation>
    <scope>NUCLEOTIDE SEQUENCE [LARGE SCALE GENOMIC DNA]</scope>
    <source>
        <strain evidence="4 5">DSM 25262</strain>
    </source>
</reference>
<dbReference type="EMBL" id="FUZU01000002">
    <property type="protein sequence ID" value="SKC78070.1"/>
    <property type="molecule type" value="Genomic_DNA"/>
</dbReference>
<proteinExistence type="predicted"/>
<dbReference type="GO" id="GO:0016747">
    <property type="term" value="F:acyltransferase activity, transferring groups other than amino-acyl groups"/>
    <property type="evidence" value="ECO:0007669"/>
    <property type="project" value="InterPro"/>
</dbReference>
<dbReference type="InterPro" id="IPR016181">
    <property type="entry name" value="Acyl_CoA_acyltransferase"/>
</dbReference>
<dbReference type="OrthoDB" id="9799096at2"/>
<evidence type="ECO:0000313" key="4">
    <source>
        <dbReference type="EMBL" id="SKC78070.1"/>
    </source>
</evidence>
<dbReference type="STRING" id="688867.SAMN05660236_3680"/>
<dbReference type="RefSeq" id="WP_079688185.1">
    <property type="nucleotide sequence ID" value="NZ_FUZU01000002.1"/>
</dbReference>
<dbReference type="InterPro" id="IPR000182">
    <property type="entry name" value="GNAT_dom"/>
</dbReference>
<dbReference type="PANTHER" id="PTHR43072:SF23">
    <property type="entry name" value="UPF0039 PROTEIN C11D3.02C"/>
    <property type="match status" value="1"/>
</dbReference>
<sequence length="165" mass="18520">MHFRIATIQDLPTIVAIYNTTVAGRMVTADTEPVSVESRVKWFDAHATADRPLWMVEDEDSAIVGWVSIQSFYGRPAYHGTTEISIYLDPEYRGKGLGKKILQQAIDECRTLGIKTLLGFIFAHNEPSLKLFRHAGFTDWALFPDIAVLDGVERSLIILGKRIAQ</sequence>
<feature type="domain" description="N-acetyltransferase" evidence="3">
    <location>
        <begin position="1"/>
        <end position="164"/>
    </location>
</feature>
<name>A0A1T5LQ39_9BACT</name>
<dbReference type="Gene3D" id="3.40.630.30">
    <property type="match status" value="1"/>
</dbReference>
<evidence type="ECO:0000256" key="1">
    <source>
        <dbReference type="ARBA" id="ARBA00022679"/>
    </source>
</evidence>
<dbReference type="AlphaFoldDB" id="A0A1T5LQ39"/>